<gene>
    <name evidence="2" type="ORF">GRX01_11580</name>
</gene>
<dbReference type="RefSeq" id="WP_159667425.1">
    <property type="nucleotide sequence ID" value="NZ_WUUS01000007.1"/>
</dbReference>
<keyword evidence="1" id="KW-0812">Transmembrane</keyword>
<feature type="transmembrane region" description="Helical" evidence="1">
    <location>
        <begin position="58"/>
        <end position="80"/>
    </location>
</feature>
<dbReference type="AlphaFoldDB" id="A0A6B0SZH4"/>
<evidence type="ECO:0000256" key="1">
    <source>
        <dbReference type="SAM" id="Phobius"/>
    </source>
</evidence>
<protein>
    <submittedName>
        <fullName evidence="2">Uncharacterized protein</fullName>
    </submittedName>
</protein>
<keyword evidence="1" id="KW-0472">Membrane</keyword>
<sequence>MAGGPIEPWGSASTPSDAVRDALTGEIGGFLALGATLSPVGMLDACHGWLVGAGVDPATAAAALVVAAVVRWAVGVSLFATRAVEW</sequence>
<accession>A0A6B0SZH4</accession>
<reference evidence="2 3" key="1">
    <citation type="submission" date="2019-12" db="EMBL/GenBank/DDBJ databases">
        <title>Isolation and characterization of three novel carbon monoxide-oxidizing members of Halobacteria from salione crusts and soils.</title>
        <authorList>
            <person name="Myers M.R."/>
            <person name="King G.M."/>
        </authorList>
    </citation>
    <scope>NUCLEOTIDE SEQUENCE [LARGE SCALE GENOMIC DNA]</scope>
    <source>
        <strain evidence="2 3">WSA2</strain>
    </source>
</reference>
<organism evidence="2 3">
    <name type="scientific">Halobaculum saliterrae</name>
    <dbReference type="NCBI Taxonomy" id="2073113"/>
    <lineage>
        <taxon>Archaea</taxon>
        <taxon>Methanobacteriati</taxon>
        <taxon>Methanobacteriota</taxon>
        <taxon>Stenosarchaea group</taxon>
        <taxon>Halobacteria</taxon>
        <taxon>Halobacteriales</taxon>
        <taxon>Haloferacaceae</taxon>
        <taxon>Halobaculum</taxon>
    </lineage>
</organism>
<comment type="caution">
    <text evidence="2">The sequence shown here is derived from an EMBL/GenBank/DDBJ whole genome shotgun (WGS) entry which is preliminary data.</text>
</comment>
<evidence type="ECO:0000313" key="3">
    <source>
        <dbReference type="Proteomes" id="UP000437065"/>
    </source>
</evidence>
<keyword evidence="3" id="KW-1185">Reference proteome</keyword>
<dbReference type="EMBL" id="WUUS01000007">
    <property type="protein sequence ID" value="MXR41973.1"/>
    <property type="molecule type" value="Genomic_DNA"/>
</dbReference>
<proteinExistence type="predicted"/>
<dbReference type="Proteomes" id="UP000437065">
    <property type="component" value="Unassembled WGS sequence"/>
</dbReference>
<keyword evidence="1" id="KW-1133">Transmembrane helix</keyword>
<name>A0A6B0SZH4_9EURY</name>
<evidence type="ECO:0000313" key="2">
    <source>
        <dbReference type="EMBL" id="MXR41973.1"/>
    </source>
</evidence>